<dbReference type="Pfam" id="PF13247">
    <property type="entry name" value="Fer4_11"/>
    <property type="match status" value="1"/>
</dbReference>
<dbReference type="InterPro" id="IPR050954">
    <property type="entry name" value="ET_IronSulfur_Cluster-Binding"/>
</dbReference>
<keyword evidence="4" id="KW-0411">Iron-sulfur</keyword>
<keyword evidence="1" id="KW-0004">4Fe-4S</keyword>
<comment type="caution">
    <text evidence="6">The sequence shown here is derived from an EMBL/GenBank/DDBJ whole genome shotgun (WGS) entry which is preliminary data.</text>
</comment>
<dbReference type="PROSITE" id="PS00198">
    <property type="entry name" value="4FE4S_FER_1"/>
    <property type="match status" value="1"/>
</dbReference>
<evidence type="ECO:0000313" key="7">
    <source>
        <dbReference type="Proteomes" id="UP000316562"/>
    </source>
</evidence>
<dbReference type="PANTHER" id="PTHR43177">
    <property type="entry name" value="PROTEIN NRFC"/>
    <property type="match status" value="1"/>
</dbReference>
<evidence type="ECO:0000256" key="4">
    <source>
        <dbReference type="ARBA" id="ARBA00023014"/>
    </source>
</evidence>
<dbReference type="EMBL" id="SGBC01000004">
    <property type="protein sequence ID" value="RZD15826.1"/>
    <property type="molecule type" value="Genomic_DNA"/>
</dbReference>
<evidence type="ECO:0000256" key="1">
    <source>
        <dbReference type="ARBA" id="ARBA00022485"/>
    </source>
</evidence>
<dbReference type="PROSITE" id="PS51379">
    <property type="entry name" value="4FE4S_FER_2"/>
    <property type="match status" value="2"/>
</dbReference>
<organism evidence="6 7">
    <name type="scientific">Acididesulfobacter guangdongensis</name>
    <dbReference type="NCBI Taxonomy" id="2597225"/>
    <lineage>
        <taxon>Bacteria</taxon>
        <taxon>Deltaproteobacteria</taxon>
        <taxon>Candidatus Acidulodesulfobacterales</taxon>
        <taxon>Candidatus Acididesulfobacter</taxon>
    </lineage>
</organism>
<dbReference type="InterPro" id="IPR017900">
    <property type="entry name" value="4Fe4S_Fe_S_CS"/>
</dbReference>
<gene>
    <name evidence="6" type="ORF">EVJ46_09475</name>
</gene>
<accession>A0A519BEX7</accession>
<dbReference type="GO" id="GO:0046872">
    <property type="term" value="F:metal ion binding"/>
    <property type="evidence" value="ECO:0007669"/>
    <property type="project" value="UniProtKB-KW"/>
</dbReference>
<dbReference type="CDD" id="cd10551">
    <property type="entry name" value="PsrB"/>
    <property type="match status" value="1"/>
</dbReference>
<dbReference type="GO" id="GO:0051539">
    <property type="term" value="F:4 iron, 4 sulfur cluster binding"/>
    <property type="evidence" value="ECO:0007669"/>
    <property type="project" value="UniProtKB-KW"/>
</dbReference>
<evidence type="ECO:0000256" key="3">
    <source>
        <dbReference type="ARBA" id="ARBA00023004"/>
    </source>
</evidence>
<protein>
    <submittedName>
        <fullName evidence="6">4Fe-4S dicluster domain-containing protein</fullName>
    </submittedName>
</protein>
<evidence type="ECO:0000256" key="2">
    <source>
        <dbReference type="ARBA" id="ARBA00022723"/>
    </source>
</evidence>
<dbReference type="Gene3D" id="3.30.70.20">
    <property type="match status" value="2"/>
</dbReference>
<feature type="domain" description="4Fe-4S ferredoxin-type" evidence="5">
    <location>
        <begin position="26"/>
        <end position="56"/>
    </location>
</feature>
<dbReference type="Proteomes" id="UP000316562">
    <property type="component" value="Unassembled WGS sequence"/>
</dbReference>
<dbReference type="PANTHER" id="PTHR43177:SF9">
    <property type="entry name" value="PROTEIN NRFC"/>
    <property type="match status" value="1"/>
</dbReference>
<reference evidence="6 7" key="1">
    <citation type="journal article" date="2019" name="ISME J.">
        <title>Insights into ecological role of a new deltaproteobacterial order Candidatus Acidulodesulfobacterales by metagenomics and metatranscriptomics.</title>
        <authorList>
            <person name="Tan S."/>
            <person name="Liu J."/>
            <person name="Fang Y."/>
            <person name="Hedlund B.P."/>
            <person name="Lian Z.H."/>
            <person name="Huang L.Y."/>
            <person name="Li J.T."/>
            <person name="Huang L.N."/>
            <person name="Li W.J."/>
            <person name="Jiang H.C."/>
            <person name="Dong H.L."/>
            <person name="Shu W.S."/>
        </authorList>
    </citation>
    <scope>NUCLEOTIDE SEQUENCE [LARGE SCALE GENOMIC DNA]</scope>
    <source>
        <strain evidence="6">AP2</strain>
    </source>
</reference>
<dbReference type="SUPFAM" id="SSF54862">
    <property type="entry name" value="4Fe-4S ferredoxins"/>
    <property type="match status" value="1"/>
</dbReference>
<keyword evidence="3" id="KW-0408">Iron</keyword>
<dbReference type="InterPro" id="IPR017896">
    <property type="entry name" value="4Fe4S_Fe-S-bd"/>
</dbReference>
<name>A0A519BEX7_ACIG2</name>
<feature type="domain" description="4Fe-4S ferredoxin-type" evidence="5">
    <location>
        <begin position="119"/>
        <end position="148"/>
    </location>
</feature>
<dbReference type="AlphaFoldDB" id="A0A519BEX7"/>
<sequence>MEPYLKLPIWHERFYEIKKSNPRHHWVMVMDLRKCVGCQSCVVACKSENNVPVGVFRTVVDVMDTGHMEKNPNGIVITDEGNFSPNVKKVMLPRMCNHCDHPPCVEVCPVKATFKRQDGLVLINFCECIGCGTCIQACPYNMRFFNPVMHTADKCTMCVDRLDQGLEPACVMSCVGRARVFGDRLDPKSEVSRLLANFSTSRLLLSMGTHPQVFYIDLDGNLTEATNPKKVNMAYTYSMDFQGTAYEKLGGKVDMPYVEETDKPFEHRL</sequence>
<evidence type="ECO:0000313" key="6">
    <source>
        <dbReference type="EMBL" id="RZD15826.1"/>
    </source>
</evidence>
<proteinExistence type="predicted"/>
<evidence type="ECO:0000259" key="5">
    <source>
        <dbReference type="PROSITE" id="PS51379"/>
    </source>
</evidence>
<keyword evidence="2" id="KW-0479">Metal-binding</keyword>